<proteinExistence type="predicted"/>
<evidence type="ECO:0000256" key="3">
    <source>
        <dbReference type="ARBA" id="ARBA00022824"/>
    </source>
</evidence>
<feature type="transmembrane region" description="Helical" evidence="6">
    <location>
        <begin position="60"/>
        <end position="80"/>
    </location>
</feature>
<dbReference type="Pfam" id="PF02453">
    <property type="entry name" value="Reticulon"/>
    <property type="match status" value="1"/>
</dbReference>
<evidence type="ECO:0000256" key="6">
    <source>
        <dbReference type="RuleBase" id="RU363132"/>
    </source>
</evidence>
<dbReference type="Gramene" id="TKW13344">
    <property type="protein sequence ID" value="TKW13344"/>
    <property type="gene ID" value="SEVIR_5G094000v2"/>
</dbReference>
<dbReference type="PANTHER" id="PTHR10994:SF142">
    <property type="entry name" value="RETICULON-LIKE PROTEIN"/>
    <property type="match status" value="1"/>
</dbReference>
<evidence type="ECO:0000259" key="7">
    <source>
        <dbReference type="PROSITE" id="PS50845"/>
    </source>
</evidence>
<dbReference type="GO" id="GO:0009617">
    <property type="term" value="P:response to bacterium"/>
    <property type="evidence" value="ECO:0007669"/>
    <property type="project" value="InterPro"/>
</dbReference>
<dbReference type="PROSITE" id="PS50845">
    <property type="entry name" value="RETICULON"/>
    <property type="match status" value="1"/>
</dbReference>
<evidence type="ECO:0000256" key="1">
    <source>
        <dbReference type="ARBA" id="ARBA00004477"/>
    </source>
</evidence>
<feature type="transmembrane region" description="Helical" evidence="6">
    <location>
        <begin position="147"/>
        <end position="169"/>
    </location>
</feature>
<keyword evidence="4 6" id="KW-1133">Transmembrane helix</keyword>
<reference evidence="8" key="1">
    <citation type="submission" date="2019-03" db="EMBL/GenBank/DDBJ databases">
        <title>WGS assembly of Setaria viridis.</title>
        <authorList>
            <person name="Huang P."/>
            <person name="Jenkins J."/>
            <person name="Grimwood J."/>
            <person name="Barry K."/>
            <person name="Healey A."/>
            <person name="Mamidi S."/>
            <person name="Sreedasyam A."/>
            <person name="Shu S."/>
            <person name="Feldman M."/>
            <person name="Wu J."/>
            <person name="Yu Y."/>
            <person name="Chen C."/>
            <person name="Johnson J."/>
            <person name="Rokhsar D."/>
            <person name="Baxter I."/>
            <person name="Schmutz J."/>
            <person name="Brutnell T."/>
            <person name="Kellogg E."/>
        </authorList>
    </citation>
    <scope>NUCLEOTIDE SEQUENCE [LARGE SCALE GENOMIC DNA]</scope>
</reference>
<evidence type="ECO:0000313" key="9">
    <source>
        <dbReference type="Proteomes" id="UP000298652"/>
    </source>
</evidence>
<dbReference type="AlphaFoldDB" id="A0A4U6UFF1"/>
<dbReference type="GO" id="GO:0005789">
    <property type="term" value="C:endoplasmic reticulum membrane"/>
    <property type="evidence" value="ECO:0007669"/>
    <property type="project" value="UniProtKB-SubCell"/>
</dbReference>
<gene>
    <name evidence="8" type="ORF">SEVIR_5G094000v2</name>
</gene>
<keyword evidence="2 6" id="KW-0812">Transmembrane</keyword>
<keyword evidence="9" id="KW-1185">Reference proteome</keyword>
<dbReference type="InterPro" id="IPR003388">
    <property type="entry name" value="Reticulon"/>
</dbReference>
<dbReference type="EMBL" id="CM016556">
    <property type="protein sequence ID" value="TKW13344.1"/>
    <property type="molecule type" value="Genomic_DNA"/>
</dbReference>
<dbReference type="PANTHER" id="PTHR10994">
    <property type="entry name" value="RETICULON"/>
    <property type="match status" value="1"/>
</dbReference>
<dbReference type="OMA" id="MRIPRIN"/>
<comment type="subcellular location">
    <subcellularLocation>
        <location evidence="1 6">Endoplasmic reticulum membrane</location>
        <topology evidence="1 6">Multi-pass membrane protein</topology>
    </subcellularLocation>
</comment>
<name>A0A4U6UFF1_SETVI</name>
<evidence type="ECO:0000256" key="4">
    <source>
        <dbReference type="ARBA" id="ARBA00022989"/>
    </source>
</evidence>
<dbReference type="Proteomes" id="UP000298652">
    <property type="component" value="Chromosome 5"/>
</dbReference>
<organism evidence="8 9">
    <name type="scientific">Setaria viridis</name>
    <name type="common">Green bristlegrass</name>
    <name type="synonym">Setaria italica subsp. viridis</name>
    <dbReference type="NCBI Taxonomy" id="4556"/>
    <lineage>
        <taxon>Eukaryota</taxon>
        <taxon>Viridiplantae</taxon>
        <taxon>Streptophyta</taxon>
        <taxon>Embryophyta</taxon>
        <taxon>Tracheophyta</taxon>
        <taxon>Spermatophyta</taxon>
        <taxon>Magnoliopsida</taxon>
        <taxon>Liliopsida</taxon>
        <taxon>Poales</taxon>
        <taxon>Poaceae</taxon>
        <taxon>PACMAD clade</taxon>
        <taxon>Panicoideae</taxon>
        <taxon>Panicodae</taxon>
        <taxon>Paniceae</taxon>
        <taxon>Cenchrinae</taxon>
        <taxon>Setaria</taxon>
    </lineage>
</organism>
<sequence length="221" mass="24681">MATTMHGHSAPRLFGRERTLHAALGGRRAADIILWRDKKESAAILAAATAAWGLFEVAEFHFLTLVCYAAMIGMLVFFIWTNASSFFNLPVPRIPETLLSERATRQAIQDGHRRLSRLVETLYYIACGKDIKMFILVRRQSSHSTVFSLYIASVIADCFSSLTLLYLVVLGTMTLPALYERYHDEVDHLVARGVHDLRTHFADMDSGVLRKIPRGAGAAAK</sequence>
<evidence type="ECO:0000313" key="8">
    <source>
        <dbReference type="EMBL" id="TKW13344.1"/>
    </source>
</evidence>
<dbReference type="InterPro" id="IPR045064">
    <property type="entry name" value="Reticulon-like"/>
</dbReference>
<evidence type="ECO:0000256" key="2">
    <source>
        <dbReference type="ARBA" id="ARBA00022692"/>
    </source>
</evidence>
<protein>
    <recommendedName>
        <fullName evidence="6">Reticulon-like protein</fullName>
    </recommendedName>
</protein>
<feature type="domain" description="Reticulon" evidence="7">
    <location>
        <begin position="29"/>
        <end position="221"/>
    </location>
</feature>
<keyword evidence="5 6" id="KW-0472">Membrane</keyword>
<accession>A0A4U6UFF1</accession>
<keyword evidence="3 6" id="KW-0256">Endoplasmic reticulum</keyword>
<evidence type="ECO:0000256" key="5">
    <source>
        <dbReference type="ARBA" id="ARBA00023136"/>
    </source>
</evidence>